<organism evidence="2">
    <name type="scientific">Alexandrium catenella</name>
    <name type="common">Red tide dinoflagellate</name>
    <name type="synonym">Gonyaulax catenella</name>
    <dbReference type="NCBI Taxonomy" id="2925"/>
    <lineage>
        <taxon>Eukaryota</taxon>
        <taxon>Sar</taxon>
        <taxon>Alveolata</taxon>
        <taxon>Dinophyceae</taxon>
        <taxon>Gonyaulacales</taxon>
        <taxon>Pyrocystaceae</taxon>
        <taxon>Alexandrium</taxon>
    </lineage>
</organism>
<gene>
    <name evidence="2" type="ORF">ACAT0790_LOCUS35237</name>
</gene>
<sequence>MDNLLKPGAPGGGRDEESFSEVSDEECVEAAVAGSVQREQKDRTSKRPCKAKRLRYKTLVEKYMDIVRTDPVNFDMNAVDIPLFVTADPKLEAKFKARLQNYAETLLSQPPVPDLAAGDRGRAMHEPASSSTDVDRVPAGAANNSFSIPLQASAMQYAGPFGNAGPFGRGSSSSQAPNPGAWQRLPAQFGRGGPFAYQQLSASQQWGYQRMSL</sequence>
<evidence type="ECO:0000313" key="2">
    <source>
        <dbReference type="EMBL" id="CAD9158422.1"/>
    </source>
</evidence>
<feature type="region of interest" description="Disordered" evidence="1">
    <location>
        <begin position="165"/>
        <end position="187"/>
    </location>
</feature>
<dbReference type="AlphaFoldDB" id="A0A7S1R803"/>
<evidence type="ECO:0000256" key="1">
    <source>
        <dbReference type="SAM" id="MobiDB-lite"/>
    </source>
</evidence>
<dbReference type="EMBL" id="HBGE01058616">
    <property type="protein sequence ID" value="CAD9158422.1"/>
    <property type="molecule type" value="Transcribed_RNA"/>
</dbReference>
<accession>A0A7S1R803</accession>
<reference evidence="2" key="1">
    <citation type="submission" date="2021-01" db="EMBL/GenBank/DDBJ databases">
        <authorList>
            <person name="Corre E."/>
            <person name="Pelletier E."/>
            <person name="Niang G."/>
            <person name="Scheremetjew M."/>
            <person name="Finn R."/>
            <person name="Kale V."/>
            <person name="Holt S."/>
            <person name="Cochrane G."/>
            <person name="Meng A."/>
            <person name="Brown T."/>
            <person name="Cohen L."/>
        </authorList>
    </citation>
    <scope>NUCLEOTIDE SEQUENCE</scope>
    <source>
        <strain evidence="2">OF101</strain>
    </source>
</reference>
<proteinExistence type="predicted"/>
<name>A0A7S1R803_ALECA</name>
<protein>
    <submittedName>
        <fullName evidence="2">Uncharacterized protein</fullName>
    </submittedName>
</protein>
<feature type="region of interest" description="Disordered" evidence="1">
    <location>
        <begin position="110"/>
        <end position="137"/>
    </location>
</feature>
<feature type="region of interest" description="Disordered" evidence="1">
    <location>
        <begin position="1"/>
        <end position="24"/>
    </location>
</feature>